<dbReference type="InterPro" id="IPR004360">
    <property type="entry name" value="Glyas_Fos-R_dOase_dom"/>
</dbReference>
<feature type="domain" description="VOC" evidence="1">
    <location>
        <begin position="5"/>
        <end position="115"/>
    </location>
</feature>
<evidence type="ECO:0000259" key="1">
    <source>
        <dbReference type="PROSITE" id="PS51819"/>
    </source>
</evidence>
<evidence type="ECO:0000313" key="3">
    <source>
        <dbReference type="Proteomes" id="UP001149719"/>
    </source>
</evidence>
<proteinExistence type="predicted"/>
<keyword evidence="3" id="KW-1185">Reference proteome</keyword>
<dbReference type="Gene3D" id="3.10.180.10">
    <property type="entry name" value="2,3-Dihydroxybiphenyl 1,2-Dioxygenase, domain 1"/>
    <property type="match status" value="1"/>
</dbReference>
<dbReference type="PANTHER" id="PTHR33993">
    <property type="entry name" value="GLYOXALASE-RELATED"/>
    <property type="match status" value="1"/>
</dbReference>
<accession>A0ABT4JRS5</accession>
<name>A0ABT4JRS5_9GAMM</name>
<dbReference type="InterPro" id="IPR037523">
    <property type="entry name" value="VOC_core"/>
</dbReference>
<dbReference type="PROSITE" id="PS51819">
    <property type="entry name" value="VOC"/>
    <property type="match status" value="1"/>
</dbReference>
<dbReference type="RefSeq" id="WP_269123121.1">
    <property type="nucleotide sequence ID" value="NZ_JAPUBN010000011.1"/>
</dbReference>
<evidence type="ECO:0000313" key="2">
    <source>
        <dbReference type="EMBL" id="MCZ2720881.1"/>
    </source>
</evidence>
<dbReference type="EMBL" id="JAPUBN010000011">
    <property type="protein sequence ID" value="MCZ2720881.1"/>
    <property type="molecule type" value="Genomic_DNA"/>
</dbReference>
<reference evidence="2" key="1">
    <citation type="submission" date="2022-12" db="EMBL/GenBank/DDBJ databases">
        <title>Marinomonas 15G1-11 sp. nov, isolated from marine algae.</title>
        <authorList>
            <person name="Butt M."/>
            <person name="Choi D.G."/>
            <person name="Kim J.M."/>
            <person name="Lee J.K."/>
            <person name="Baek J.H."/>
            <person name="Jeon C.O."/>
        </authorList>
    </citation>
    <scope>NUCLEOTIDE SEQUENCE</scope>
    <source>
        <strain evidence="2">15G1-11</strain>
    </source>
</reference>
<gene>
    <name evidence="2" type="ORF">O1D97_04280</name>
</gene>
<protein>
    <submittedName>
        <fullName evidence="2">VOC family protein</fullName>
    </submittedName>
</protein>
<dbReference type="PANTHER" id="PTHR33993:SF1">
    <property type="entry name" value="GLYOXALASE FAMILY PROTEIN"/>
    <property type="match status" value="1"/>
</dbReference>
<dbReference type="Pfam" id="PF00903">
    <property type="entry name" value="Glyoxalase"/>
    <property type="match status" value="1"/>
</dbReference>
<dbReference type="InterPro" id="IPR052164">
    <property type="entry name" value="Anthracycline_SecMetBiosynth"/>
</dbReference>
<dbReference type="InterPro" id="IPR029068">
    <property type="entry name" value="Glyas_Bleomycin-R_OHBP_Dase"/>
</dbReference>
<sequence length="116" mass="13116">MQNNKINYVELPASKLDKTKVFFNRVFGWTFVDYGPEYSAFENAGLDGGFFKSEKSSLTHNGSALVVLYSDNLNVIKDTIIEHGGVIVQDIFVFPGGKRFHFLDPSNNEFAVWSDR</sequence>
<dbReference type="SUPFAM" id="SSF54593">
    <property type="entry name" value="Glyoxalase/Bleomycin resistance protein/Dihydroxybiphenyl dioxygenase"/>
    <property type="match status" value="1"/>
</dbReference>
<dbReference type="CDD" id="cd07247">
    <property type="entry name" value="SgaA_N_like"/>
    <property type="match status" value="1"/>
</dbReference>
<organism evidence="2 3">
    <name type="scientific">Marinomonas phaeophyticola</name>
    <dbReference type="NCBI Taxonomy" id="3004091"/>
    <lineage>
        <taxon>Bacteria</taxon>
        <taxon>Pseudomonadati</taxon>
        <taxon>Pseudomonadota</taxon>
        <taxon>Gammaproteobacteria</taxon>
        <taxon>Oceanospirillales</taxon>
        <taxon>Oceanospirillaceae</taxon>
        <taxon>Marinomonas</taxon>
    </lineage>
</organism>
<comment type="caution">
    <text evidence="2">The sequence shown here is derived from an EMBL/GenBank/DDBJ whole genome shotgun (WGS) entry which is preliminary data.</text>
</comment>
<dbReference type="Proteomes" id="UP001149719">
    <property type="component" value="Unassembled WGS sequence"/>
</dbReference>